<feature type="region of interest" description="Disordered" evidence="1">
    <location>
        <begin position="1"/>
        <end position="54"/>
    </location>
</feature>
<evidence type="ECO:0000256" key="1">
    <source>
        <dbReference type="SAM" id="MobiDB-lite"/>
    </source>
</evidence>
<feature type="compositionally biased region" description="Polar residues" evidence="1">
    <location>
        <begin position="29"/>
        <end position="51"/>
    </location>
</feature>
<dbReference type="PANTHER" id="PTHR46388:SF2">
    <property type="entry name" value="NHL REPEAT-CONTAINING PROTEIN 2"/>
    <property type="match status" value="1"/>
</dbReference>
<dbReference type="SUPFAM" id="SSF81665">
    <property type="entry name" value="Calcium ATPase, transmembrane domain M"/>
    <property type="match status" value="1"/>
</dbReference>
<accession>A0ABD3D4D9</accession>
<evidence type="ECO:0000313" key="3">
    <source>
        <dbReference type="Proteomes" id="UP001632038"/>
    </source>
</evidence>
<dbReference type="InterPro" id="IPR023298">
    <property type="entry name" value="ATPase_P-typ_TM_dom_sf"/>
</dbReference>
<dbReference type="AlphaFoldDB" id="A0ABD3D4D9"/>
<protein>
    <submittedName>
        <fullName evidence="2">Uncharacterized protein</fullName>
    </submittedName>
</protein>
<gene>
    <name evidence="2" type="ORF">CASFOL_020377</name>
</gene>
<dbReference type="Proteomes" id="UP001632038">
    <property type="component" value="Unassembled WGS sequence"/>
</dbReference>
<comment type="caution">
    <text evidence="2">The sequence shown here is derived from an EMBL/GenBank/DDBJ whole genome shotgun (WGS) entry which is preliminary data.</text>
</comment>
<organism evidence="2 3">
    <name type="scientific">Castilleja foliolosa</name>
    <dbReference type="NCBI Taxonomy" id="1961234"/>
    <lineage>
        <taxon>Eukaryota</taxon>
        <taxon>Viridiplantae</taxon>
        <taxon>Streptophyta</taxon>
        <taxon>Embryophyta</taxon>
        <taxon>Tracheophyta</taxon>
        <taxon>Spermatophyta</taxon>
        <taxon>Magnoliopsida</taxon>
        <taxon>eudicotyledons</taxon>
        <taxon>Gunneridae</taxon>
        <taxon>Pentapetalae</taxon>
        <taxon>asterids</taxon>
        <taxon>lamiids</taxon>
        <taxon>Lamiales</taxon>
        <taxon>Orobanchaceae</taxon>
        <taxon>Pedicularideae</taxon>
        <taxon>Castillejinae</taxon>
        <taxon>Castilleja</taxon>
    </lineage>
</organism>
<reference evidence="3" key="1">
    <citation type="journal article" date="2024" name="IScience">
        <title>Strigolactones Initiate the Formation of Haustorium-like Structures in Castilleja.</title>
        <authorList>
            <person name="Buerger M."/>
            <person name="Peterson D."/>
            <person name="Chory J."/>
        </authorList>
    </citation>
    <scope>NUCLEOTIDE SEQUENCE [LARGE SCALE GENOMIC DNA]</scope>
</reference>
<sequence>MTDDTPPPISVSSDETHSIVLTEKLPESAETTDTTVTAQLPAETTDTTETALHQPPRYEWVIRIMSSDPNTEITEIRHQPTPTLDQPPQSLSQLLRRMTELLEQQLPPPQPQSPLPPPPPPPLWRRVLLIASTVIVLLNSPWEVRFEPVNEIVYIAMAGQHQIWKHSTLDGTTRAFSGDGYERNLNGLNVVSPLSVSPLMSAIYCRSYELLEMLLKADAHPKKLLPFFQELLLPIEYAAEVVTESHLCYPDWSIRVIENCFHSESAKTQWKLLNVWVTTNEASLILLCFLVSKKLPISSYSTVHVDLIGYTREAVCNKARSSCSCYFFYLSVFNSGMGSIASCNCYFFKKNMVLNDDNFATIVVFDADGRAIYNNMKQFITKQFIRYTISSNIGEVVCILWLHCLVSPTLLCLWAAS</sequence>
<evidence type="ECO:0000313" key="2">
    <source>
        <dbReference type="EMBL" id="KAL3635830.1"/>
    </source>
</evidence>
<keyword evidence="3" id="KW-1185">Reference proteome</keyword>
<proteinExistence type="predicted"/>
<dbReference type="PANTHER" id="PTHR46388">
    <property type="entry name" value="NHL REPEAT-CONTAINING PROTEIN 2"/>
    <property type="match status" value="1"/>
</dbReference>
<dbReference type="Gene3D" id="1.20.1110.10">
    <property type="entry name" value="Calcium-transporting ATPase, transmembrane domain"/>
    <property type="match status" value="1"/>
</dbReference>
<dbReference type="EMBL" id="JAVIJP010000027">
    <property type="protein sequence ID" value="KAL3635830.1"/>
    <property type="molecule type" value="Genomic_DNA"/>
</dbReference>
<name>A0ABD3D4D9_9LAMI</name>